<dbReference type="GO" id="GO:0016567">
    <property type="term" value="P:protein ubiquitination"/>
    <property type="evidence" value="ECO:0007669"/>
    <property type="project" value="TreeGrafter"/>
</dbReference>
<dbReference type="SUPFAM" id="SSF57850">
    <property type="entry name" value="RING/U-box"/>
    <property type="match status" value="1"/>
</dbReference>
<keyword evidence="5" id="KW-0862">Zinc</keyword>
<evidence type="ECO:0000256" key="5">
    <source>
        <dbReference type="ARBA" id="ARBA00022833"/>
    </source>
</evidence>
<gene>
    <name evidence="8" type="ORF">AYBTSS11_LOCUS4859</name>
</gene>
<dbReference type="PANTHER" id="PTHR15710">
    <property type="entry name" value="E3 UBIQUITIN-PROTEIN LIGASE PRAJA"/>
    <property type="match status" value="1"/>
</dbReference>
<sequence>MQWSNVDDICIIDFMDLGHRSNNNNYTYSGVRRSTEDVGVSIFDFMNTGHDNMENDRVLRSIEEGVYIIDFVNSGHNNNNVQNNGSRISRSTEDGVFIFDSMNLNEIHYTENNVGVLSMNLANHDSVRNLESFTVEEKTEDSCSICLMELSFGSRAIRMPHPCSHIFHQHCITRWLNISHTCPLCRRTI</sequence>
<dbReference type="SMART" id="SM00744">
    <property type="entry name" value="RINGv"/>
    <property type="match status" value="1"/>
</dbReference>
<organism evidence="8 9">
    <name type="scientific">Sphenostylis stenocarpa</name>
    <dbReference type="NCBI Taxonomy" id="92480"/>
    <lineage>
        <taxon>Eukaryota</taxon>
        <taxon>Viridiplantae</taxon>
        <taxon>Streptophyta</taxon>
        <taxon>Embryophyta</taxon>
        <taxon>Tracheophyta</taxon>
        <taxon>Spermatophyta</taxon>
        <taxon>Magnoliopsida</taxon>
        <taxon>eudicotyledons</taxon>
        <taxon>Gunneridae</taxon>
        <taxon>Pentapetalae</taxon>
        <taxon>rosids</taxon>
        <taxon>fabids</taxon>
        <taxon>Fabales</taxon>
        <taxon>Fabaceae</taxon>
        <taxon>Papilionoideae</taxon>
        <taxon>50 kb inversion clade</taxon>
        <taxon>NPAAA clade</taxon>
        <taxon>indigoferoid/millettioid clade</taxon>
        <taxon>Phaseoleae</taxon>
        <taxon>Sphenostylis</taxon>
    </lineage>
</organism>
<evidence type="ECO:0000256" key="4">
    <source>
        <dbReference type="ARBA" id="ARBA00022771"/>
    </source>
</evidence>
<dbReference type="EC" id="2.3.2.27" evidence="2"/>
<evidence type="ECO:0000313" key="9">
    <source>
        <dbReference type="Proteomes" id="UP001189624"/>
    </source>
</evidence>
<protein>
    <recommendedName>
        <fullName evidence="2">RING-type E3 ubiquitin transferase</fullName>
        <ecNumber evidence="2">2.3.2.27</ecNumber>
    </recommendedName>
</protein>
<dbReference type="EMBL" id="OY731399">
    <property type="protein sequence ID" value="CAJ1930706.1"/>
    <property type="molecule type" value="Genomic_DNA"/>
</dbReference>
<dbReference type="InterPro" id="IPR011016">
    <property type="entry name" value="Znf_RING-CH"/>
</dbReference>
<evidence type="ECO:0000256" key="6">
    <source>
        <dbReference type="PROSITE-ProRule" id="PRU00175"/>
    </source>
</evidence>
<keyword evidence="9" id="KW-1185">Reference proteome</keyword>
<dbReference type="GO" id="GO:0005737">
    <property type="term" value="C:cytoplasm"/>
    <property type="evidence" value="ECO:0007669"/>
    <property type="project" value="TreeGrafter"/>
</dbReference>
<reference evidence="8" key="1">
    <citation type="submission" date="2023-10" db="EMBL/GenBank/DDBJ databases">
        <authorList>
            <person name="Domelevo Entfellner J.-B."/>
        </authorList>
    </citation>
    <scope>NUCLEOTIDE SEQUENCE</scope>
</reference>
<dbReference type="PANTHER" id="PTHR15710:SF196">
    <property type="entry name" value="F6A14.12 PROTEIN-RELATED"/>
    <property type="match status" value="1"/>
</dbReference>
<proteinExistence type="predicted"/>
<dbReference type="GO" id="GO:0008270">
    <property type="term" value="F:zinc ion binding"/>
    <property type="evidence" value="ECO:0007669"/>
    <property type="project" value="UniProtKB-KW"/>
</dbReference>
<dbReference type="SMART" id="SM00184">
    <property type="entry name" value="RING"/>
    <property type="match status" value="1"/>
</dbReference>
<keyword evidence="4 6" id="KW-0863">Zinc-finger</keyword>
<dbReference type="InterPro" id="IPR001841">
    <property type="entry name" value="Znf_RING"/>
</dbReference>
<dbReference type="Gene3D" id="3.30.40.10">
    <property type="entry name" value="Zinc/RING finger domain, C3HC4 (zinc finger)"/>
    <property type="match status" value="1"/>
</dbReference>
<name>A0AA86V488_9FABA</name>
<dbReference type="InterPro" id="IPR013083">
    <property type="entry name" value="Znf_RING/FYVE/PHD"/>
</dbReference>
<evidence type="ECO:0000256" key="1">
    <source>
        <dbReference type="ARBA" id="ARBA00000900"/>
    </source>
</evidence>
<accession>A0AA86V488</accession>
<dbReference type="AlphaFoldDB" id="A0AA86V488"/>
<feature type="domain" description="RING-type" evidence="7">
    <location>
        <begin position="143"/>
        <end position="186"/>
    </location>
</feature>
<dbReference type="Proteomes" id="UP001189624">
    <property type="component" value="Chromosome 2"/>
</dbReference>
<dbReference type="GO" id="GO:0061630">
    <property type="term" value="F:ubiquitin protein ligase activity"/>
    <property type="evidence" value="ECO:0007669"/>
    <property type="project" value="UniProtKB-EC"/>
</dbReference>
<evidence type="ECO:0000256" key="2">
    <source>
        <dbReference type="ARBA" id="ARBA00012483"/>
    </source>
</evidence>
<dbReference type="Gramene" id="rna-AYBTSS11_LOCUS4859">
    <property type="protein sequence ID" value="CAJ1930706.1"/>
    <property type="gene ID" value="gene-AYBTSS11_LOCUS4859"/>
</dbReference>
<dbReference type="Pfam" id="PF13639">
    <property type="entry name" value="zf-RING_2"/>
    <property type="match status" value="1"/>
</dbReference>
<evidence type="ECO:0000256" key="3">
    <source>
        <dbReference type="ARBA" id="ARBA00022723"/>
    </source>
</evidence>
<comment type="catalytic activity">
    <reaction evidence="1">
        <text>S-ubiquitinyl-[E2 ubiquitin-conjugating enzyme]-L-cysteine + [acceptor protein]-L-lysine = [E2 ubiquitin-conjugating enzyme]-L-cysteine + N(6)-ubiquitinyl-[acceptor protein]-L-lysine.</text>
        <dbReference type="EC" id="2.3.2.27"/>
    </reaction>
</comment>
<keyword evidence="3" id="KW-0479">Metal-binding</keyword>
<evidence type="ECO:0000313" key="8">
    <source>
        <dbReference type="EMBL" id="CAJ1930706.1"/>
    </source>
</evidence>
<dbReference type="PROSITE" id="PS50089">
    <property type="entry name" value="ZF_RING_2"/>
    <property type="match status" value="1"/>
</dbReference>
<evidence type="ECO:0000259" key="7">
    <source>
        <dbReference type="PROSITE" id="PS50089"/>
    </source>
</evidence>